<protein>
    <submittedName>
        <fullName evidence="1">Putative glutamine amidotransferase</fullName>
    </submittedName>
</protein>
<sequence length="242" mass="25697">MSGVPPVIGLTSYREPTRWGAWHEVADLLTGNYSATVTKAGAIPVLLPASDPTVLDRLDGLVISGGPDVDPARYAARPHPRAGEPRTVRDAWELDLLDGAAARGMPVLGVCRGMQVMAVHAGGSLDQHVPDLVGHERHSPGPDAFGDTEVVIDAGSRLAEVLGETRTIVSCHHHQSVAAHPGLNPVARAADGLLEAIEHPDREFWLGIQWHPEHREEDALFRGLAAAARAYRHSNGAGSPAP</sequence>
<dbReference type="InterPro" id="IPR011697">
    <property type="entry name" value="Peptidase_C26"/>
</dbReference>
<dbReference type="GO" id="GO:0005829">
    <property type="term" value="C:cytosol"/>
    <property type="evidence" value="ECO:0007669"/>
    <property type="project" value="TreeGrafter"/>
</dbReference>
<dbReference type="InterPro" id="IPR044668">
    <property type="entry name" value="PuuD-like"/>
</dbReference>
<dbReference type="GO" id="GO:0033969">
    <property type="term" value="F:gamma-glutamyl-gamma-aminobutyrate hydrolase activity"/>
    <property type="evidence" value="ECO:0007669"/>
    <property type="project" value="TreeGrafter"/>
</dbReference>
<dbReference type="Gene3D" id="3.40.50.880">
    <property type="match status" value="1"/>
</dbReference>
<gene>
    <name evidence="1" type="ORF">GGQ54_003213</name>
</gene>
<dbReference type="PROSITE" id="PS51273">
    <property type="entry name" value="GATASE_TYPE_1"/>
    <property type="match status" value="1"/>
</dbReference>
<accession>A0A7Z0DBY5</accession>
<name>A0A7Z0DBY5_9ACTN</name>
<comment type="caution">
    <text evidence="1">The sequence shown here is derived from an EMBL/GenBank/DDBJ whole genome shotgun (WGS) entry which is preliminary data.</text>
</comment>
<dbReference type="EMBL" id="JACBZS010000001">
    <property type="protein sequence ID" value="NYI72653.1"/>
    <property type="molecule type" value="Genomic_DNA"/>
</dbReference>
<dbReference type="AlphaFoldDB" id="A0A7Z0DBY5"/>
<dbReference type="Proteomes" id="UP000527616">
    <property type="component" value="Unassembled WGS sequence"/>
</dbReference>
<organism evidence="1 2">
    <name type="scientific">Naumannella cuiyingiana</name>
    <dbReference type="NCBI Taxonomy" id="1347891"/>
    <lineage>
        <taxon>Bacteria</taxon>
        <taxon>Bacillati</taxon>
        <taxon>Actinomycetota</taxon>
        <taxon>Actinomycetes</taxon>
        <taxon>Propionibacteriales</taxon>
        <taxon>Propionibacteriaceae</taxon>
        <taxon>Naumannella</taxon>
    </lineage>
</organism>
<evidence type="ECO:0000313" key="1">
    <source>
        <dbReference type="EMBL" id="NYI72653.1"/>
    </source>
</evidence>
<dbReference type="CDD" id="cd01745">
    <property type="entry name" value="GATase1_2"/>
    <property type="match status" value="1"/>
</dbReference>
<proteinExistence type="predicted"/>
<keyword evidence="1" id="KW-0315">Glutamine amidotransferase</keyword>
<evidence type="ECO:0000313" key="2">
    <source>
        <dbReference type="Proteomes" id="UP000527616"/>
    </source>
</evidence>
<dbReference type="PANTHER" id="PTHR43235">
    <property type="entry name" value="GLUTAMINE AMIDOTRANSFERASE PB2B2.05-RELATED"/>
    <property type="match status" value="1"/>
</dbReference>
<reference evidence="1 2" key="1">
    <citation type="submission" date="2020-07" db="EMBL/GenBank/DDBJ databases">
        <title>Sequencing the genomes of 1000 actinobacteria strains.</title>
        <authorList>
            <person name="Klenk H.-P."/>
        </authorList>
    </citation>
    <scope>NUCLEOTIDE SEQUENCE [LARGE SCALE GENOMIC DNA]</scope>
    <source>
        <strain evidence="1 2">DSM 103164</strain>
    </source>
</reference>
<keyword evidence="1" id="KW-0808">Transferase</keyword>
<dbReference type="Pfam" id="PF07722">
    <property type="entry name" value="Peptidase_C26"/>
    <property type="match status" value="1"/>
</dbReference>
<keyword evidence="2" id="KW-1185">Reference proteome</keyword>
<dbReference type="SUPFAM" id="SSF52317">
    <property type="entry name" value="Class I glutamine amidotransferase-like"/>
    <property type="match status" value="1"/>
</dbReference>
<dbReference type="PANTHER" id="PTHR43235:SF1">
    <property type="entry name" value="GLUTAMINE AMIDOTRANSFERASE PB2B2.05-RELATED"/>
    <property type="match status" value="1"/>
</dbReference>
<dbReference type="GO" id="GO:0016740">
    <property type="term" value="F:transferase activity"/>
    <property type="evidence" value="ECO:0007669"/>
    <property type="project" value="UniProtKB-KW"/>
</dbReference>
<dbReference type="RefSeq" id="WP_179446281.1">
    <property type="nucleotide sequence ID" value="NZ_JACBZS010000001.1"/>
</dbReference>
<dbReference type="GO" id="GO:0006598">
    <property type="term" value="P:polyamine catabolic process"/>
    <property type="evidence" value="ECO:0007669"/>
    <property type="project" value="TreeGrafter"/>
</dbReference>
<dbReference type="InterPro" id="IPR029062">
    <property type="entry name" value="Class_I_gatase-like"/>
</dbReference>